<evidence type="ECO:0000256" key="2">
    <source>
        <dbReference type="ARBA" id="ARBA00006706"/>
    </source>
</evidence>
<comment type="similarity">
    <text evidence="2 6">Belongs to the FPP/GGPP synthase family.</text>
</comment>
<name>A0ABY4AUT9_9MICO</name>
<dbReference type="PANTHER" id="PTHR12001">
    <property type="entry name" value="GERANYLGERANYL PYROPHOSPHATE SYNTHASE"/>
    <property type="match status" value="1"/>
</dbReference>
<dbReference type="PROSITE" id="PS00444">
    <property type="entry name" value="POLYPRENYL_SYNTHASE_2"/>
    <property type="match status" value="1"/>
</dbReference>
<sequence length="363" mass="37957">MSLVATVATPPRQAEVERYLGGFFDDAIVRADAHAADYRRLWAAARDAASGGKRIRPRLVLGAYDALAPVAARDDAEPAAAAEAVALAAAFELLHTAFLVHDDVIDRDLVRRGEPNVAGRFALDAALRGLERERADAYGQASAILAGDLLIAAAHSVVAGLDVPVERRRAILAVLDECVFAAAAGEHADVRHAAGVRPGEADILAMIEDKTACYSFSAPLRAGALLAGAPRATVERLGEIGRRLGVAFQLQDDVLGVYGDERVTGKTTLGDLREGKETLLIAYARGHAAWVAASSAFGRPDLDEAGARPLRAAIEASGARARVESRIAEEAAAARAAIASAGLPTGLETELLGLAAEATRRSR</sequence>
<dbReference type="SUPFAM" id="SSF48576">
    <property type="entry name" value="Terpenoid synthases"/>
    <property type="match status" value="1"/>
</dbReference>
<evidence type="ECO:0000256" key="1">
    <source>
        <dbReference type="ARBA" id="ARBA00001946"/>
    </source>
</evidence>
<evidence type="ECO:0000313" key="7">
    <source>
        <dbReference type="EMBL" id="UOE26934.1"/>
    </source>
</evidence>
<protein>
    <submittedName>
        <fullName evidence="7">Polyprenyl synthetase family protein</fullName>
    </submittedName>
</protein>
<dbReference type="Gene3D" id="1.10.600.10">
    <property type="entry name" value="Farnesyl Diphosphate Synthase"/>
    <property type="match status" value="1"/>
</dbReference>
<proteinExistence type="inferred from homology"/>
<keyword evidence="4" id="KW-0479">Metal-binding</keyword>
<dbReference type="PANTHER" id="PTHR12001:SF85">
    <property type="entry name" value="SHORT CHAIN ISOPRENYL DIPHOSPHATE SYNTHASE"/>
    <property type="match status" value="1"/>
</dbReference>
<keyword evidence="5" id="KW-0460">Magnesium</keyword>
<evidence type="ECO:0000313" key="8">
    <source>
        <dbReference type="Proteomes" id="UP000831304"/>
    </source>
</evidence>
<accession>A0ABY4AUT9</accession>
<dbReference type="InterPro" id="IPR000092">
    <property type="entry name" value="Polyprenyl_synt"/>
</dbReference>
<evidence type="ECO:0000256" key="6">
    <source>
        <dbReference type="RuleBase" id="RU004466"/>
    </source>
</evidence>
<comment type="cofactor">
    <cofactor evidence="1">
        <name>Mg(2+)</name>
        <dbReference type="ChEBI" id="CHEBI:18420"/>
    </cofactor>
</comment>
<evidence type="ECO:0000256" key="4">
    <source>
        <dbReference type="ARBA" id="ARBA00022723"/>
    </source>
</evidence>
<dbReference type="SFLD" id="SFLDS00005">
    <property type="entry name" value="Isoprenoid_Synthase_Type_I"/>
    <property type="match status" value="1"/>
</dbReference>
<evidence type="ECO:0000256" key="5">
    <source>
        <dbReference type="ARBA" id="ARBA00022842"/>
    </source>
</evidence>
<dbReference type="RefSeq" id="WP_243569773.1">
    <property type="nucleotide sequence ID" value="NZ_BAAARD010000011.1"/>
</dbReference>
<keyword evidence="8" id="KW-1185">Reference proteome</keyword>
<keyword evidence="3 6" id="KW-0808">Transferase</keyword>
<dbReference type="EMBL" id="CP094533">
    <property type="protein sequence ID" value="UOE26934.1"/>
    <property type="molecule type" value="Genomic_DNA"/>
</dbReference>
<dbReference type="CDD" id="cd00685">
    <property type="entry name" value="Trans_IPPS_HT"/>
    <property type="match status" value="1"/>
</dbReference>
<dbReference type="InterPro" id="IPR033749">
    <property type="entry name" value="Polyprenyl_synt_CS"/>
</dbReference>
<dbReference type="Proteomes" id="UP000831304">
    <property type="component" value="Chromosome"/>
</dbReference>
<dbReference type="PROSITE" id="PS00723">
    <property type="entry name" value="POLYPRENYL_SYNTHASE_1"/>
    <property type="match status" value="1"/>
</dbReference>
<organism evidence="7 8">
    <name type="scientific">Agromyces soli</name>
    <dbReference type="NCBI Taxonomy" id="659012"/>
    <lineage>
        <taxon>Bacteria</taxon>
        <taxon>Bacillati</taxon>
        <taxon>Actinomycetota</taxon>
        <taxon>Actinomycetes</taxon>
        <taxon>Micrococcales</taxon>
        <taxon>Microbacteriaceae</taxon>
        <taxon>Agromyces</taxon>
    </lineage>
</organism>
<reference evidence="7 8" key="1">
    <citation type="submission" date="2022-03" db="EMBL/GenBank/DDBJ databases">
        <title>Agromyces sp. isolated from the gut of P. brevitarsis seulensis larvae.</title>
        <authorList>
            <person name="Won M."/>
            <person name="Kwon S.-W."/>
        </authorList>
    </citation>
    <scope>NUCLEOTIDE SEQUENCE [LARGE SCALE GENOMIC DNA]</scope>
    <source>
        <strain evidence="7 8">KACC 16215</strain>
    </source>
</reference>
<evidence type="ECO:0000256" key="3">
    <source>
        <dbReference type="ARBA" id="ARBA00022679"/>
    </source>
</evidence>
<dbReference type="InterPro" id="IPR008949">
    <property type="entry name" value="Isoprenoid_synthase_dom_sf"/>
</dbReference>
<dbReference type="Pfam" id="PF00348">
    <property type="entry name" value="polyprenyl_synt"/>
    <property type="match status" value="1"/>
</dbReference>
<gene>
    <name evidence="7" type="ORF">MTP13_03875</name>
</gene>